<dbReference type="GO" id="GO:0004126">
    <property type="term" value="F:cytidine deaminase activity"/>
    <property type="evidence" value="ECO:0007669"/>
    <property type="project" value="UniProtKB-EC"/>
</dbReference>
<evidence type="ECO:0000313" key="15">
    <source>
        <dbReference type="RefSeq" id="XP_005171044.1"/>
    </source>
</evidence>
<keyword evidence="5" id="KW-0677">Repeat</keyword>
<name>A0A8M2BIB1_DANRE</name>
<dbReference type="CTD" id="81602"/>
<evidence type="ECO:0000256" key="8">
    <source>
        <dbReference type="ARBA" id="ARBA00040574"/>
    </source>
</evidence>
<dbReference type="PANTHER" id="PTHR11086">
    <property type="entry name" value="DEOXYCYTIDYLATE DEAMINASE-RELATED"/>
    <property type="match status" value="1"/>
</dbReference>
<dbReference type="Pfam" id="PF00383">
    <property type="entry name" value="dCMP_cyt_deam_1"/>
    <property type="match status" value="2"/>
</dbReference>
<dbReference type="FunFam" id="3.40.140.10:FF:000028">
    <property type="entry name" value="Cytidine and dCMP deaminase domain containing 1"/>
    <property type="match status" value="1"/>
</dbReference>
<dbReference type="PANTHER" id="PTHR11086:SF14">
    <property type="entry name" value="CYTIDINE AND DCMP DEAMINASE DOMAIN-CONTAINING PROTEIN 1"/>
    <property type="match status" value="1"/>
</dbReference>
<gene>
    <name evidence="15 16" type="primary">cdadc1</name>
    <name evidence="15" type="synonym">zgc:101622</name>
</gene>
<organism evidence="14 15">
    <name type="scientific">Danio rerio</name>
    <name type="common">Zebrafish</name>
    <name type="synonym">Brachydanio rerio</name>
    <dbReference type="NCBI Taxonomy" id="7955"/>
    <lineage>
        <taxon>Eukaryota</taxon>
        <taxon>Metazoa</taxon>
        <taxon>Chordata</taxon>
        <taxon>Craniata</taxon>
        <taxon>Vertebrata</taxon>
        <taxon>Euteleostomi</taxon>
        <taxon>Actinopterygii</taxon>
        <taxon>Neopterygii</taxon>
        <taxon>Teleostei</taxon>
        <taxon>Ostariophysi</taxon>
        <taxon>Cypriniformes</taxon>
        <taxon>Danionidae</taxon>
        <taxon>Danioninae</taxon>
        <taxon>Danio</taxon>
    </lineage>
</organism>
<evidence type="ECO:0000256" key="9">
    <source>
        <dbReference type="ARBA" id="ARBA00041919"/>
    </source>
</evidence>
<comment type="catalytic activity">
    <reaction evidence="11">
        <text>cytidine + H2O + H(+) = uridine + NH4(+)</text>
        <dbReference type="Rhea" id="RHEA:16069"/>
        <dbReference type="ChEBI" id="CHEBI:15377"/>
        <dbReference type="ChEBI" id="CHEBI:15378"/>
        <dbReference type="ChEBI" id="CHEBI:16704"/>
        <dbReference type="ChEBI" id="CHEBI:17562"/>
        <dbReference type="ChEBI" id="CHEBI:28938"/>
        <dbReference type="EC" id="3.5.4.5"/>
    </reaction>
</comment>
<keyword evidence="7" id="KW-0862">Zinc</keyword>
<dbReference type="InterPro" id="IPR016193">
    <property type="entry name" value="Cytidine_deaminase-like"/>
</dbReference>
<keyword evidence="4" id="KW-0479">Metal-binding</keyword>
<dbReference type="InterPro" id="IPR016192">
    <property type="entry name" value="APOBEC/CMP_deaminase_Zn-bd"/>
</dbReference>
<feature type="region of interest" description="Disordered" evidence="12">
    <location>
        <begin position="1"/>
        <end position="27"/>
    </location>
</feature>
<feature type="domain" description="CMP/dCMP-type deaminase" evidence="13">
    <location>
        <begin position="312"/>
        <end position="460"/>
    </location>
</feature>
<evidence type="ECO:0000256" key="11">
    <source>
        <dbReference type="ARBA" id="ARBA00049558"/>
    </source>
</evidence>
<dbReference type="InterPro" id="IPR015517">
    <property type="entry name" value="dCMP_deaminase-rel"/>
</dbReference>
<dbReference type="FunFam" id="3.40.140.10:FF:000030">
    <property type="entry name" value="Cytidine and dCMP deaminase domain-containing protein 1"/>
    <property type="match status" value="1"/>
</dbReference>
<evidence type="ECO:0000256" key="3">
    <source>
        <dbReference type="ARBA" id="ARBA00012783"/>
    </source>
</evidence>
<dbReference type="AlphaFoldDB" id="A0A8M2BIB1"/>
<keyword evidence="6" id="KW-0378">Hydrolase</keyword>
<proteinExistence type="inferred from homology"/>
<sequence length="547" mass="61477">MAESNSWRSHRESDGNRSIPNGDDARNVRETGVQTDAKVQGQGPRLSKANLFTLLSLWMELFPKREACQQENDAAGVSGLVVVHECRVLGLHCSSAQLHAGQVAVVKHGPRLKSCELYFSRKPCSTCLKMLINAGVSRISYWPGDAELSLLSESLHHGSSSALQEAVLDATAAERLKSNSRPHISVLLQPLDCTVLQFLDETSQNADFLGKIVADNPALDTGDIYRREFWNNSDNFLEKFFISDEERHKYVLNKMGLENFCMEPNFSNLRQHMRNLIRILASVASSVPALLEDYGFFMREPVGMGSPGLPQDVIRHCVIQARLLACRTEDPKVGVGAVIWAEGKQSQCDGTGQLYLVGCGYNAYPVGSQYAEYPQMDHKQEERQNRKYRYILHAEQNALTFRSAEIKAEDNTMMFVTKCPCDECVPLIGCAGIKQIYTTDLDSNKVKHDISYLRFNKLNGVQKFIWQQRSSIRNTSEQDALPTASVFCFISTKIIHIWHVNYCLLVPESLISMVKSIIFVVFSLQMVALNEKTRKAVLSAIKDRDLR</sequence>
<evidence type="ECO:0000256" key="7">
    <source>
        <dbReference type="ARBA" id="ARBA00022833"/>
    </source>
</evidence>
<dbReference type="EC" id="3.5.4.5" evidence="3"/>
<dbReference type="AGR" id="ZFIN:ZDB-GENE-041114-163"/>
<evidence type="ECO:0000256" key="1">
    <source>
        <dbReference type="ARBA" id="ARBA00001947"/>
    </source>
</evidence>
<evidence type="ECO:0000313" key="14">
    <source>
        <dbReference type="Proteomes" id="UP000000437"/>
    </source>
</evidence>
<keyword evidence="14" id="KW-1185">Reference proteome</keyword>
<evidence type="ECO:0000256" key="2">
    <source>
        <dbReference type="ARBA" id="ARBA00006576"/>
    </source>
</evidence>
<dbReference type="GeneID" id="492807"/>
<evidence type="ECO:0000256" key="6">
    <source>
        <dbReference type="ARBA" id="ARBA00022801"/>
    </source>
</evidence>
<evidence type="ECO:0000259" key="13">
    <source>
        <dbReference type="PROSITE" id="PS51747"/>
    </source>
</evidence>
<dbReference type="PROSITE" id="PS51747">
    <property type="entry name" value="CYT_DCMP_DEAMINASES_2"/>
    <property type="match status" value="2"/>
</dbReference>
<accession>A0A8M2BIB1</accession>
<feature type="domain" description="CMP/dCMP-type deaminase" evidence="13">
    <location>
        <begin position="57"/>
        <end position="153"/>
    </location>
</feature>
<evidence type="ECO:0000256" key="4">
    <source>
        <dbReference type="ARBA" id="ARBA00022723"/>
    </source>
</evidence>
<dbReference type="GO" id="GO:0008270">
    <property type="term" value="F:zinc ion binding"/>
    <property type="evidence" value="ECO:0007669"/>
    <property type="project" value="InterPro"/>
</dbReference>
<evidence type="ECO:0000313" key="16">
    <source>
        <dbReference type="ZFIN" id="ZDB-GENE-041114-163"/>
    </source>
</evidence>
<evidence type="ECO:0000256" key="12">
    <source>
        <dbReference type="SAM" id="MobiDB-lite"/>
    </source>
</evidence>
<dbReference type="PROSITE" id="PS00903">
    <property type="entry name" value="CYT_DCMP_DEAMINASES_1"/>
    <property type="match status" value="1"/>
</dbReference>
<dbReference type="SUPFAM" id="SSF53927">
    <property type="entry name" value="Cytidine deaminase-like"/>
    <property type="match status" value="2"/>
</dbReference>
<comment type="similarity">
    <text evidence="2">Belongs to the cytidine and deoxycytidylate deaminase family.</text>
</comment>
<comment type="cofactor">
    <cofactor evidence="1">
        <name>Zn(2+)</name>
        <dbReference type="ChEBI" id="CHEBI:29105"/>
    </cofactor>
</comment>
<dbReference type="ZFIN" id="ZDB-GENE-041114-163">
    <property type="gene designation" value="cdadc1"/>
</dbReference>
<dbReference type="RefSeq" id="XP_005171044.1">
    <property type="nucleotide sequence ID" value="XM_005170987.6"/>
</dbReference>
<dbReference type="InterPro" id="IPR002125">
    <property type="entry name" value="CMP_dCMP_dom"/>
</dbReference>
<comment type="catalytic activity">
    <reaction evidence="10">
        <text>2'-deoxycytidine + H2O + H(+) = 2'-deoxyuridine + NH4(+)</text>
        <dbReference type="Rhea" id="RHEA:13433"/>
        <dbReference type="ChEBI" id="CHEBI:15377"/>
        <dbReference type="ChEBI" id="CHEBI:15378"/>
        <dbReference type="ChEBI" id="CHEBI:15698"/>
        <dbReference type="ChEBI" id="CHEBI:16450"/>
        <dbReference type="ChEBI" id="CHEBI:28938"/>
        <dbReference type="EC" id="3.5.4.5"/>
    </reaction>
</comment>
<dbReference type="Proteomes" id="UP000000437">
    <property type="component" value="Chromosome 1"/>
</dbReference>
<evidence type="ECO:0000256" key="10">
    <source>
        <dbReference type="ARBA" id="ARBA00049252"/>
    </source>
</evidence>
<reference evidence="15" key="1">
    <citation type="submission" date="2025-08" db="UniProtKB">
        <authorList>
            <consortium name="RefSeq"/>
        </authorList>
    </citation>
    <scope>IDENTIFICATION</scope>
    <source>
        <strain evidence="15">Tuebingen</strain>
        <tissue evidence="15">Fibroblasts and whole tissue</tissue>
    </source>
</reference>
<dbReference type="OrthoDB" id="6710946at2759"/>
<dbReference type="Gene3D" id="3.40.140.10">
    <property type="entry name" value="Cytidine Deaminase, domain 2"/>
    <property type="match status" value="2"/>
</dbReference>
<protein>
    <recommendedName>
        <fullName evidence="8">Cytidine and dCMP deaminase domain-containing protein 1</fullName>
        <ecNumber evidence="3">3.5.4.5</ecNumber>
    </recommendedName>
    <alternativeName>
        <fullName evidence="9">Cytidine deaminase</fullName>
    </alternativeName>
</protein>
<evidence type="ECO:0000256" key="5">
    <source>
        <dbReference type="ARBA" id="ARBA00022737"/>
    </source>
</evidence>